<dbReference type="Gene3D" id="3.40.50.12780">
    <property type="entry name" value="N-terminal domain of ligase-like"/>
    <property type="match status" value="1"/>
</dbReference>
<comment type="caution">
    <text evidence="3">The sequence shown here is derived from an EMBL/GenBank/DDBJ whole genome shotgun (WGS) entry which is preliminary data.</text>
</comment>
<organism evidence="3 4">
    <name type="scientific">Candidatus Carbonibacillus altaicus</name>
    <dbReference type="NCBI Taxonomy" id="2163959"/>
    <lineage>
        <taxon>Bacteria</taxon>
        <taxon>Bacillati</taxon>
        <taxon>Bacillota</taxon>
        <taxon>Bacilli</taxon>
        <taxon>Bacillales</taxon>
        <taxon>Candidatus Carbonibacillus</taxon>
    </lineage>
</organism>
<dbReference type="EMBL" id="PEBX01000040">
    <property type="protein sequence ID" value="PTQ56177.1"/>
    <property type="molecule type" value="Genomic_DNA"/>
</dbReference>
<evidence type="ECO:0000313" key="3">
    <source>
        <dbReference type="EMBL" id="PTQ56177.1"/>
    </source>
</evidence>
<gene>
    <name evidence="3" type="ORF">BSOLF_0604</name>
</gene>
<feature type="domain" description="AMP-dependent synthetase/ligase" evidence="1">
    <location>
        <begin position="11"/>
        <end position="391"/>
    </location>
</feature>
<protein>
    <submittedName>
        <fullName evidence="3">Medium-chain acyl-CoA ligase</fullName>
    </submittedName>
</protein>
<dbReference type="SUPFAM" id="SSF56801">
    <property type="entry name" value="Acetyl-CoA synthetase-like"/>
    <property type="match status" value="1"/>
</dbReference>
<dbReference type="InterPro" id="IPR045851">
    <property type="entry name" value="AMP-bd_C_sf"/>
</dbReference>
<dbReference type="GO" id="GO:0016877">
    <property type="term" value="F:ligase activity, forming carbon-sulfur bonds"/>
    <property type="evidence" value="ECO:0007669"/>
    <property type="project" value="UniProtKB-ARBA"/>
</dbReference>
<evidence type="ECO:0000259" key="2">
    <source>
        <dbReference type="Pfam" id="PF13193"/>
    </source>
</evidence>
<sequence>MRQLVIHEILQDAAQLFPKREIVSGDVRLTYADMYERVLRLANRLDQMGVKPGTVVGVLDVNTHRYLELHYALSMLGAILHTINFRLPPQDIIYTVQHAKDEWIWISEPFAKLHASIRPYVKHLVWLADETEVANGTLKEFYQEKDLIYETLIHDGQALLPETVETITEQSPYSIFYTTGTTGKPKGIRYRHRDMVLSPLQILHHLSLHPGGAHIDRRDTFMPLIPFFHIHAWGTAVFVPYLGAKLVLPGKSTPAEQLALIRKEEVSWSNMVPTQLSMLLDLLAPGETLSLKVLTGGSPLSKGLARRSAERGIQFSLIYGGSDQLGTGISVIPEHMALNDPDALEILATRTRPLPMVNIEMRSKEGHLVPWDGQTIGEIWVSSPWLPDGYLNQPDESAYFYRDGRFRSGDLGVRYPDGSIYVVDRERDAVKSGGEWIPTGVLESILSEHPGVKAAVVLARPDEKWGERPLAIIVPVSSDPRNPNDQQDLEKTLRAYLKALTEQGRLSSYWVPDTFVFLEELPTTSAGKIHKTALRQQLGLS</sequence>
<dbReference type="InterPro" id="IPR020845">
    <property type="entry name" value="AMP-binding_CS"/>
</dbReference>
<dbReference type="Pfam" id="PF13193">
    <property type="entry name" value="AMP-binding_C"/>
    <property type="match status" value="1"/>
</dbReference>
<dbReference type="Gene3D" id="3.30.300.30">
    <property type="match status" value="1"/>
</dbReference>
<dbReference type="PANTHER" id="PTHR43767">
    <property type="entry name" value="LONG-CHAIN-FATTY-ACID--COA LIGASE"/>
    <property type="match status" value="1"/>
</dbReference>
<dbReference type="InterPro" id="IPR050237">
    <property type="entry name" value="ATP-dep_AMP-bd_enzyme"/>
</dbReference>
<evidence type="ECO:0000259" key="1">
    <source>
        <dbReference type="Pfam" id="PF00501"/>
    </source>
</evidence>
<dbReference type="InterPro" id="IPR025110">
    <property type="entry name" value="AMP-bd_C"/>
</dbReference>
<dbReference type="InterPro" id="IPR000873">
    <property type="entry name" value="AMP-dep_synth/lig_dom"/>
</dbReference>
<dbReference type="PROSITE" id="PS00455">
    <property type="entry name" value="AMP_BINDING"/>
    <property type="match status" value="1"/>
</dbReference>
<feature type="domain" description="AMP-binding enzyme C-terminal" evidence="2">
    <location>
        <begin position="442"/>
        <end position="528"/>
    </location>
</feature>
<proteinExistence type="predicted"/>
<name>A0A2R6Y0H0_9BACL</name>
<evidence type="ECO:0000313" key="4">
    <source>
        <dbReference type="Proteomes" id="UP000244338"/>
    </source>
</evidence>
<dbReference type="PANTHER" id="PTHR43767:SF11">
    <property type="entry name" value="MEDIUM-CHAIN-FATTY-ACID--COA LIGASE"/>
    <property type="match status" value="1"/>
</dbReference>
<accession>A0A2R6Y0H0</accession>
<dbReference type="AlphaFoldDB" id="A0A2R6Y0H0"/>
<dbReference type="InterPro" id="IPR042099">
    <property type="entry name" value="ANL_N_sf"/>
</dbReference>
<reference evidence="4" key="1">
    <citation type="journal article" date="2018" name="Sci. Rep.">
        <title>Lignite coal burning seam in the remote Altai Mountains harbors a hydrogen-driven thermophilic microbial community.</title>
        <authorList>
            <person name="Kadnikov V.V."/>
            <person name="Mardanov A.V."/>
            <person name="Ivasenko D.A."/>
            <person name="Antsiferov D.V."/>
            <person name="Beletsky A.V."/>
            <person name="Karnachuk O.V."/>
            <person name="Ravin N.V."/>
        </authorList>
    </citation>
    <scope>NUCLEOTIDE SEQUENCE [LARGE SCALE GENOMIC DNA]</scope>
</reference>
<keyword evidence="3" id="KW-0436">Ligase</keyword>
<dbReference type="Proteomes" id="UP000244338">
    <property type="component" value="Unassembled WGS sequence"/>
</dbReference>
<dbReference type="Pfam" id="PF00501">
    <property type="entry name" value="AMP-binding"/>
    <property type="match status" value="1"/>
</dbReference>